<reference evidence="1 2" key="1">
    <citation type="submission" date="2021-10" db="EMBL/GenBank/DDBJ databases">
        <authorList>
            <person name="Criscuolo A."/>
        </authorList>
    </citation>
    <scope>NUCLEOTIDE SEQUENCE [LARGE SCALE GENOMIC DNA]</scope>
    <source>
        <strain evidence="2">CIP 111883</strain>
    </source>
</reference>
<protein>
    <recommendedName>
        <fullName evidence="3">Transposase</fullName>
    </recommendedName>
</protein>
<name>A0ABM8YTU1_9BACI</name>
<sequence length="31" mass="3678">MSKRAYSAEDKFKILKVYEEGTYSFKEITSK</sequence>
<dbReference type="Proteomes" id="UP000789833">
    <property type="component" value="Unassembled WGS sequence"/>
</dbReference>
<comment type="caution">
    <text evidence="1">The sequence shown here is derived from an EMBL/GenBank/DDBJ whole genome shotgun (WGS) entry which is preliminary data.</text>
</comment>
<evidence type="ECO:0008006" key="3">
    <source>
        <dbReference type="Google" id="ProtNLM"/>
    </source>
</evidence>
<evidence type="ECO:0000313" key="2">
    <source>
        <dbReference type="Proteomes" id="UP000789833"/>
    </source>
</evidence>
<proteinExistence type="predicted"/>
<keyword evidence="2" id="KW-1185">Reference proteome</keyword>
<dbReference type="EMBL" id="CAKJTJ010000046">
    <property type="protein sequence ID" value="CAG9623395.1"/>
    <property type="molecule type" value="Genomic_DNA"/>
</dbReference>
<organism evidence="1 2">
    <name type="scientific">Sutcliffiella rhizosphaerae</name>
    <dbReference type="NCBI Taxonomy" id="2880967"/>
    <lineage>
        <taxon>Bacteria</taxon>
        <taxon>Bacillati</taxon>
        <taxon>Bacillota</taxon>
        <taxon>Bacilli</taxon>
        <taxon>Bacillales</taxon>
        <taxon>Bacillaceae</taxon>
        <taxon>Sutcliffiella</taxon>
    </lineage>
</organism>
<accession>A0ABM8YTU1</accession>
<evidence type="ECO:0000313" key="1">
    <source>
        <dbReference type="EMBL" id="CAG9623395.1"/>
    </source>
</evidence>
<gene>
    <name evidence="1" type="ORF">BACCIP111883_04206</name>
</gene>